<name>A0AAX0BAV2_CLOBE</name>
<proteinExistence type="predicted"/>
<dbReference type="InterPro" id="IPR016181">
    <property type="entry name" value="Acyl_CoA_acyltransferase"/>
</dbReference>
<comment type="caution">
    <text evidence="2">The sequence shown here is derived from an EMBL/GenBank/DDBJ whole genome shotgun (WGS) entry which is preliminary data.</text>
</comment>
<protein>
    <submittedName>
        <fullName evidence="2">GNAT superfamily N-acetyltransferase</fullName>
    </submittedName>
</protein>
<evidence type="ECO:0000313" key="2">
    <source>
        <dbReference type="EMBL" id="NRT92076.1"/>
    </source>
</evidence>
<reference evidence="2" key="2">
    <citation type="journal article" date="2022" name="Nat. Biotechnol.">
        <title>Carbon-negative production of acetone and isopropanol by gas fermentation at industrial pilot scale.</title>
        <authorList>
            <person name="Liew F.E."/>
            <person name="Nogle R."/>
            <person name="Abdalla T."/>
            <person name="Rasor B.J."/>
            <person name="Canter C."/>
            <person name="Jensen R.O."/>
            <person name="Wang L."/>
            <person name="Strutz J."/>
            <person name="Chirania P."/>
            <person name="De Tissera S."/>
            <person name="Mueller A.P."/>
            <person name="Ruan Z."/>
            <person name="Gao A."/>
            <person name="Tran L."/>
            <person name="Engle N.L."/>
            <person name="Bromley J.C."/>
            <person name="Daniell J."/>
            <person name="Conrado R."/>
            <person name="Tschaplinski T.J."/>
            <person name="Giannone R.J."/>
            <person name="Hettich R.L."/>
            <person name="Karim A.S."/>
            <person name="Simpson S.D."/>
            <person name="Brown S.D."/>
            <person name="Leang C."/>
            <person name="Jewett M.C."/>
            <person name="Kopke M."/>
        </authorList>
    </citation>
    <scope>NUCLEOTIDE SEQUENCE</scope>
    <source>
        <strain evidence="2">DJ080</strain>
    </source>
</reference>
<sequence length="164" mass="19085">MFFKAKDFYVDLVENKDLSEVTKVYNSNRDFLISHMDKEEITAEWILQELNLMKAAGFYSCKIVEIRSGNIVGIIDFKIGKETYLSLFILHNDFKGKGFGKLIFKSFEEYVKSLKSKFIRIDVVINYNNSILCFWIKNGFVKVNDVKLNWTGKVLPAIIMKKSL</sequence>
<dbReference type="Pfam" id="PF13673">
    <property type="entry name" value="Acetyltransf_10"/>
    <property type="match status" value="1"/>
</dbReference>
<dbReference type="InterPro" id="IPR000182">
    <property type="entry name" value="GNAT_dom"/>
</dbReference>
<dbReference type="AlphaFoldDB" id="A0AAX0BAV2"/>
<dbReference type="GO" id="GO:0016747">
    <property type="term" value="F:acyltransferase activity, transferring groups other than amino-acyl groups"/>
    <property type="evidence" value="ECO:0007669"/>
    <property type="project" value="InterPro"/>
</dbReference>
<dbReference type="Proteomes" id="UP001193748">
    <property type="component" value="Unassembled WGS sequence"/>
</dbReference>
<reference evidence="2" key="1">
    <citation type="submission" date="2020-05" db="EMBL/GenBank/DDBJ databases">
        <authorList>
            <person name="Brown S."/>
            <person name="Huntemann M."/>
            <person name="Clum A."/>
            <person name="Spunde A."/>
            <person name="Palaniappan K."/>
            <person name="Ritter S."/>
            <person name="Mikhailova N."/>
            <person name="Chen I.-M."/>
            <person name="Stamatis D."/>
            <person name="Reddy T."/>
            <person name="O'Malley R."/>
            <person name="Daum C."/>
            <person name="Shapiro N."/>
            <person name="Ivanova N."/>
            <person name="Kyrpides N."/>
            <person name="Woyke T."/>
        </authorList>
    </citation>
    <scope>NUCLEOTIDE SEQUENCE</scope>
    <source>
        <strain evidence="2">DJ080</strain>
    </source>
</reference>
<evidence type="ECO:0000313" key="3">
    <source>
        <dbReference type="Proteomes" id="UP001193748"/>
    </source>
</evidence>
<dbReference type="EMBL" id="JABSWW010000001">
    <property type="protein sequence ID" value="NRT92076.1"/>
    <property type="molecule type" value="Genomic_DNA"/>
</dbReference>
<dbReference type="PROSITE" id="PS51186">
    <property type="entry name" value="GNAT"/>
    <property type="match status" value="1"/>
</dbReference>
<accession>A0AAX0BAV2</accession>
<dbReference type="Gene3D" id="3.40.630.30">
    <property type="match status" value="1"/>
</dbReference>
<dbReference type="SUPFAM" id="SSF55729">
    <property type="entry name" value="Acyl-CoA N-acyltransferases (Nat)"/>
    <property type="match status" value="1"/>
</dbReference>
<gene>
    <name evidence="2" type="ORF">B0H41_005755</name>
</gene>
<feature type="domain" description="N-acetyltransferase" evidence="1">
    <location>
        <begin position="10"/>
        <end position="164"/>
    </location>
</feature>
<dbReference type="RefSeq" id="WP_173712266.1">
    <property type="nucleotide sequence ID" value="NZ_JABSWW010000001.1"/>
</dbReference>
<evidence type="ECO:0000259" key="1">
    <source>
        <dbReference type="PROSITE" id="PS51186"/>
    </source>
</evidence>
<organism evidence="2 3">
    <name type="scientific">Clostridium beijerinckii</name>
    <name type="common">Clostridium MP</name>
    <dbReference type="NCBI Taxonomy" id="1520"/>
    <lineage>
        <taxon>Bacteria</taxon>
        <taxon>Bacillati</taxon>
        <taxon>Bacillota</taxon>
        <taxon>Clostridia</taxon>
        <taxon>Eubacteriales</taxon>
        <taxon>Clostridiaceae</taxon>
        <taxon>Clostridium</taxon>
    </lineage>
</organism>